<gene>
    <name evidence="1" type="ORF">FMOSSE_LOCUS13945</name>
</gene>
<name>A0A9N9N5J9_FUNMO</name>
<sequence length="68" mass="8198">MYFKYHTFIKDFELNRLQRAMRLWATENLAGKKEKNDESSTKRRIISKKVNRINHHIGNLLFNKGGQY</sequence>
<evidence type="ECO:0000313" key="2">
    <source>
        <dbReference type="Proteomes" id="UP000789375"/>
    </source>
</evidence>
<dbReference type="EMBL" id="CAJVPP010009344">
    <property type="protein sequence ID" value="CAG8703866.1"/>
    <property type="molecule type" value="Genomic_DNA"/>
</dbReference>
<dbReference type="AlphaFoldDB" id="A0A9N9N5J9"/>
<keyword evidence="2" id="KW-1185">Reference proteome</keyword>
<evidence type="ECO:0000313" key="1">
    <source>
        <dbReference type="EMBL" id="CAG8703866.1"/>
    </source>
</evidence>
<protein>
    <submittedName>
        <fullName evidence="1">8795_t:CDS:1</fullName>
    </submittedName>
</protein>
<feature type="non-terminal residue" evidence="1">
    <location>
        <position position="68"/>
    </location>
</feature>
<dbReference type="Proteomes" id="UP000789375">
    <property type="component" value="Unassembled WGS sequence"/>
</dbReference>
<organism evidence="1 2">
    <name type="scientific">Funneliformis mosseae</name>
    <name type="common">Endomycorrhizal fungus</name>
    <name type="synonym">Glomus mosseae</name>
    <dbReference type="NCBI Taxonomy" id="27381"/>
    <lineage>
        <taxon>Eukaryota</taxon>
        <taxon>Fungi</taxon>
        <taxon>Fungi incertae sedis</taxon>
        <taxon>Mucoromycota</taxon>
        <taxon>Glomeromycotina</taxon>
        <taxon>Glomeromycetes</taxon>
        <taxon>Glomerales</taxon>
        <taxon>Glomeraceae</taxon>
        <taxon>Funneliformis</taxon>
    </lineage>
</organism>
<reference evidence="1" key="1">
    <citation type="submission" date="2021-06" db="EMBL/GenBank/DDBJ databases">
        <authorList>
            <person name="Kallberg Y."/>
            <person name="Tangrot J."/>
            <person name="Rosling A."/>
        </authorList>
    </citation>
    <scope>NUCLEOTIDE SEQUENCE</scope>
    <source>
        <strain evidence="1">87-6 pot B 2015</strain>
    </source>
</reference>
<proteinExistence type="predicted"/>
<comment type="caution">
    <text evidence="1">The sequence shown here is derived from an EMBL/GenBank/DDBJ whole genome shotgun (WGS) entry which is preliminary data.</text>
</comment>
<accession>A0A9N9N5J9</accession>